<evidence type="ECO:0000313" key="3">
    <source>
        <dbReference type="Proteomes" id="UP000623958"/>
    </source>
</evidence>
<evidence type="ECO:0000313" key="2">
    <source>
        <dbReference type="EMBL" id="GHH46681.1"/>
    </source>
</evidence>
<name>A0A919F4I2_9XANT</name>
<gene>
    <name evidence="2" type="ORF">GCM10009090_02130</name>
</gene>
<feature type="region of interest" description="Disordered" evidence="1">
    <location>
        <begin position="67"/>
        <end position="87"/>
    </location>
</feature>
<reference evidence="2" key="1">
    <citation type="journal article" date="2014" name="Int. J. Syst. Evol. Microbiol.">
        <title>Complete genome sequence of Corynebacterium casei LMG S-19264T (=DSM 44701T), isolated from a smear-ripened cheese.</title>
        <authorList>
            <consortium name="US DOE Joint Genome Institute (JGI-PGF)"/>
            <person name="Walter F."/>
            <person name="Albersmeier A."/>
            <person name="Kalinowski J."/>
            <person name="Ruckert C."/>
        </authorList>
    </citation>
    <scope>NUCLEOTIDE SEQUENCE</scope>
    <source>
        <strain evidence="2">JCM 13306</strain>
    </source>
</reference>
<evidence type="ECO:0000256" key="1">
    <source>
        <dbReference type="SAM" id="MobiDB-lite"/>
    </source>
</evidence>
<accession>A0A919F4I2</accession>
<comment type="caution">
    <text evidence="2">The sequence shown here is derived from an EMBL/GenBank/DDBJ whole genome shotgun (WGS) entry which is preliminary data.</text>
</comment>
<reference evidence="2" key="2">
    <citation type="submission" date="2020-09" db="EMBL/GenBank/DDBJ databases">
        <authorList>
            <person name="Sun Q."/>
            <person name="Ohkuma M."/>
        </authorList>
    </citation>
    <scope>NUCLEOTIDE SEQUENCE</scope>
    <source>
        <strain evidence="2">JCM 13306</strain>
    </source>
</reference>
<organism evidence="2 3">
    <name type="scientific">Xanthomonas boreopolis</name>
    <dbReference type="NCBI Taxonomy" id="86183"/>
    <lineage>
        <taxon>Bacteria</taxon>
        <taxon>Pseudomonadati</taxon>
        <taxon>Pseudomonadota</taxon>
        <taxon>Gammaproteobacteria</taxon>
        <taxon>Lysobacterales</taxon>
        <taxon>Lysobacteraceae</taxon>
        <taxon>Xanthomonas</taxon>
    </lineage>
</organism>
<sequence length="87" mass="9871">MKTRYEVLQELDRLERLVPHIISDQGERAEEILGFHIANLIGSAAPAEHPLIHARTAPMVLRCRMPQKQPVATSRTPTPVVVQPRWT</sequence>
<protein>
    <submittedName>
        <fullName evidence="2">Uncharacterized protein</fullName>
    </submittedName>
</protein>
<dbReference type="Proteomes" id="UP000623958">
    <property type="component" value="Unassembled WGS sequence"/>
</dbReference>
<proteinExistence type="predicted"/>
<keyword evidence="3" id="KW-1185">Reference proteome</keyword>
<dbReference type="EMBL" id="BNBA01000001">
    <property type="protein sequence ID" value="GHH46681.1"/>
    <property type="molecule type" value="Genomic_DNA"/>
</dbReference>
<dbReference type="AlphaFoldDB" id="A0A919F4I2"/>
<dbReference type="RefSeq" id="WP_140721177.1">
    <property type="nucleotide sequence ID" value="NZ_BNBA01000001.1"/>
</dbReference>